<protein>
    <submittedName>
        <fullName evidence="1">Uncharacterized protein</fullName>
    </submittedName>
</protein>
<dbReference type="OrthoDB" id="10420800at2759"/>
<reference evidence="1" key="1">
    <citation type="submission" date="2020-05" db="EMBL/GenBank/DDBJ databases">
        <authorList>
            <person name="Rincon C."/>
            <person name="Sanders R I."/>
            <person name="Robbins C."/>
            <person name="Chaturvedi A."/>
        </authorList>
    </citation>
    <scope>NUCLEOTIDE SEQUENCE</scope>
    <source>
        <strain evidence="1">CHB12</strain>
    </source>
</reference>
<gene>
    <name evidence="1" type="ORF">CHRIB12_LOCUS16873</name>
</gene>
<evidence type="ECO:0000313" key="1">
    <source>
        <dbReference type="EMBL" id="CAB5379935.1"/>
    </source>
</evidence>
<dbReference type="Proteomes" id="UP000684084">
    <property type="component" value="Unassembled WGS sequence"/>
</dbReference>
<evidence type="ECO:0000313" key="2">
    <source>
        <dbReference type="Proteomes" id="UP000684084"/>
    </source>
</evidence>
<dbReference type="EMBL" id="CAGKOT010000041">
    <property type="protein sequence ID" value="CAB5379935.1"/>
    <property type="molecule type" value="Genomic_DNA"/>
</dbReference>
<sequence>MVSARLFALDWYRRNPFMVSAKPFHVSAKPFMYRRDPSLCIDIGWRGHLDGIGWDFWIGIISWKLGFLNKYRLEPLEMKPVVFSFCRSMAFWVFPEWNFEASQLFR</sequence>
<comment type="caution">
    <text evidence="1">The sequence shown here is derived from an EMBL/GenBank/DDBJ whole genome shotgun (WGS) entry which is preliminary data.</text>
</comment>
<dbReference type="AlphaFoldDB" id="A0A916EDS6"/>
<proteinExistence type="predicted"/>
<name>A0A916EDS6_9GLOM</name>
<accession>A0A916EDS6</accession>
<dbReference type="VEuPathDB" id="FungiDB:RhiirFUN_017816"/>
<organism evidence="1 2">
    <name type="scientific">Rhizophagus irregularis</name>
    <dbReference type="NCBI Taxonomy" id="588596"/>
    <lineage>
        <taxon>Eukaryota</taxon>
        <taxon>Fungi</taxon>
        <taxon>Fungi incertae sedis</taxon>
        <taxon>Mucoromycota</taxon>
        <taxon>Glomeromycotina</taxon>
        <taxon>Glomeromycetes</taxon>
        <taxon>Glomerales</taxon>
        <taxon>Glomeraceae</taxon>
        <taxon>Rhizophagus</taxon>
    </lineage>
</organism>